<dbReference type="RefSeq" id="WP_229354323.1">
    <property type="nucleotide sequence ID" value="NZ_BAABAO010000010.1"/>
</dbReference>
<comment type="caution">
    <text evidence="3">The sequence shown here is derived from an EMBL/GenBank/DDBJ whole genome shotgun (WGS) entry which is preliminary data.</text>
</comment>
<dbReference type="EMBL" id="BAABAO010000010">
    <property type="protein sequence ID" value="GAA4132859.1"/>
    <property type="molecule type" value="Genomic_DNA"/>
</dbReference>
<keyword evidence="1" id="KW-0812">Transmembrane</keyword>
<accession>A0ABP7Y9J9</accession>
<evidence type="ECO:0000259" key="2">
    <source>
        <dbReference type="Pfam" id="PF14317"/>
    </source>
</evidence>
<evidence type="ECO:0000313" key="3">
    <source>
        <dbReference type="EMBL" id="GAA4132859.1"/>
    </source>
</evidence>
<gene>
    <name evidence="3" type="ORF">GCM10022250_26080</name>
</gene>
<reference evidence="4" key="1">
    <citation type="journal article" date="2019" name="Int. J. Syst. Evol. Microbiol.">
        <title>The Global Catalogue of Microorganisms (GCM) 10K type strain sequencing project: providing services to taxonomists for standard genome sequencing and annotation.</title>
        <authorList>
            <consortium name="The Broad Institute Genomics Platform"/>
            <consortium name="The Broad Institute Genome Sequencing Center for Infectious Disease"/>
            <person name="Wu L."/>
            <person name="Ma J."/>
        </authorList>
    </citation>
    <scope>NUCLEOTIDE SEQUENCE [LARGE SCALE GENOMIC DNA]</scope>
    <source>
        <strain evidence="4">JCM 17386</strain>
    </source>
</reference>
<evidence type="ECO:0000256" key="1">
    <source>
        <dbReference type="SAM" id="Phobius"/>
    </source>
</evidence>
<evidence type="ECO:0000313" key="4">
    <source>
        <dbReference type="Proteomes" id="UP001501333"/>
    </source>
</evidence>
<dbReference type="Proteomes" id="UP001501333">
    <property type="component" value="Unassembled WGS sequence"/>
</dbReference>
<keyword evidence="4" id="KW-1185">Reference proteome</keyword>
<dbReference type="Pfam" id="PF14317">
    <property type="entry name" value="YcxB"/>
    <property type="match status" value="1"/>
</dbReference>
<dbReference type="InterPro" id="IPR025588">
    <property type="entry name" value="YcxB-like_C"/>
</dbReference>
<organism evidence="3 4">
    <name type="scientific">Flavobacterium chungbukense</name>
    <dbReference type="NCBI Taxonomy" id="877464"/>
    <lineage>
        <taxon>Bacteria</taxon>
        <taxon>Pseudomonadati</taxon>
        <taxon>Bacteroidota</taxon>
        <taxon>Flavobacteriia</taxon>
        <taxon>Flavobacteriales</taxon>
        <taxon>Flavobacteriaceae</taxon>
        <taxon>Flavobacterium</taxon>
    </lineage>
</organism>
<feature type="transmembrane region" description="Helical" evidence="1">
    <location>
        <begin position="64"/>
        <end position="84"/>
    </location>
</feature>
<feature type="transmembrane region" description="Helical" evidence="1">
    <location>
        <begin position="21"/>
        <end position="44"/>
    </location>
</feature>
<name>A0ABP7Y9J9_9FLAO</name>
<proteinExistence type="predicted"/>
<protein>
    <recommendedName>
        <fullName evidence="2">YcxB-like C-terminal domain-containing protein</fullName>
    </recommendedName>
</protein>
<feature type="domain" description="YcxB-like C-terminal" evidence="2">
    <location>
        <begin position="105"/>
        <end position="161"/>
    </location>
</feature>
<keyword evidence="1" id="KW-1133">Transmembrane helix</keyword>
<sequence>MDKEIILKPSFSVRSSMKGTYYILYKPLNIVILSFLLASAIFGLSDYFFNILGSTNKTNRDFPFFGLVIILLPFFIYLLTYKAVKKQINNNPRIKEDIKYIFNIEYFQEKGETFEVKHFWKNIIKIVEKKDMFLFYIGKNSAMLLQKTDLKDNQYNELKQLFNSIDIKKSLKS</sequence>
<keyword evidence="1" id="KW-0472">Membrane</keyword>